<reference evidence="2 3" key="1">
    <citation type="submission" date="2023-11" db="EMBL/GenBank/DDBJ databases">
        <title>Dfirmibasis_genome.</title>
        <authorList>
            <person name="Edelbroek B."/>
            <person name="Kjellin J."/>
            <person name="Jerlstrom-Hultqvist J."/>
            <person name="Soderbom F."/>
        </authorList>
    </citation>
    <scope>NUCLEOTIDE SEQUENCE [LARGE SCALE GENOMIC DNA]</scope>
    <source>
        <strain evidence="2 3">TNS-C-14</strain>
    </source>
</reference>
<evidence type="ECO:0000256" key="1">
    <source>
        <dbReference type="SAM" id="SignalP"/>
    </source>
</evidence>
<accession>A0AAN7YP87</accession>
<evidence type="ECO:0000313" key="2">
    <source>
        <dbReference type="EMBL" id="KAK5576526.1"/>
    </source>
</evidence>
<keyword evidence="1" id="KW-0732">Signal</keyword>
<dbReference type="Proteomes" id="UP001344447">
    <property type="component" value="Unassembled WGS sequence"/>
</dbReference>
<sequence>MKKLKILSIFILSLAIVIGLVYSRQCDDKCKQGYPYSSCNGNLNLYRGLGYDGNGNVIFSGKYNSSQGNGEFGLPSIFSVPSSGGCQLTKRFDIFGEILDGPGYTAFDYFYKYLPQLNRYYVRFNQRGSPIFSIYNQETNVIEPVFNIFNTPFVPAFSKANDSNAYFAYGGYGIYGLNKYPTDRSDAQQAKLLYQSQIVNGLEIDGDDMYMTTYQGQFLKGSLNCSNCTKDQLQLLVTDSELASANSISGFVLTSDYMYFSYSGGIKGYPKNGDSSRVRKLVAENVVAMTTDSGAGDFIFYQTDSGVVKSVSTTGNHPQVTILYTPVSDNQCQCAVGFKGDDCKQCDNGMILWDSNGIPMCTPLNALGKPKTCYAAYQCGSTPFIICNGTCSCLPGFSGNDCTLCGNGGEIVWNQGYPSCATH</sequence>
<evidence type="ECO:0000313" key="3">
    <source>
        <dbReference type="Proteomes" id="UP001344447"/>
    </source>
</evidence>
<keyword evidence="3" id="KW-1185">Reference proteome</keyword>
<dbReference type="PANTHER" id="PTHR32256:SF18">
    <property type="entry name" value="SRFA-INDUCED GENE K PROTEIN"/>
    <property type="match status" value="1"/>
</dbReference>
<dbReference type="InterPro" id="IPR053369">
    <property type="entry name" value="SrfA-induced_signal"/>
</dbReference>
<dbReference type="EMBL" id="JAVFKY010000005">
    <property type="protein sequence ID" value="KAK5576526.1"/>
    <property type="molecule type" value="Genomic_DNA"/>
</dbReference>
<proteinExistence type="predicted"/>
<feature type="chain" id="PRO_5042837317" description="EGF-like domain-containing protein" evidence="1">
    <location>
        <begin position="24"/>
        <end position="423"/>
    </location>
</feature>
<organism evidence="2 3">
    <name type="scientific">Dictyostelium firmibasis</name>
    <dbReference type="NCBI Taxonomy" id="79012"/>
    <lineage>
        <taxon>Eukaryota</taxon>
        <taxon>Amoebozoa</taxon>
        <taxon>Evosea</taxon>
        <taxon>Eumycetozoa</taxon>
        <taxon>Dictyostelia</taxon>
        <taxon>Dictyosteliales</taxon>
        <taxon>Dictyosteliaceae</taxon>
        <taxon>Dictyostelium</taxon>
    </lineage>
</organism>
<dbReference type="PANTHER" id="PTHR32256">
    <property type="match status" value="1"/>
</dbReference>
<protein>
    <recommendedName>
        <fullName evidence="4">EGF-like domain-containing protein</fullName>
    </recommendedName>
</protein>
<name>A0AAN7YP87_9MYCE</name>
<feature type="signal peptide" evidence="1">
    <location>
        <begin position="1"/>
        <end position="23"/>
    </location>
</feature>
<evidence type="ECO:0008006" key="4">
    <source>
        <dbReference type="Google" id="ProtNLM"/>
    </source>
</evidence>
<gene>
    <name evidence="2" type="ORF">RB653_007670</name>
</gene>
<comment type="caution">
    <text evidence="2">The sequence shown here is derived from an EMBL/GenBank/DDBJ whole genome shotgun (WGS) entry which is preliminary data.</text>
</comment>
<dbReference type="AlphaFoldDB" id="A0AAN7YP87"/>